<evidence type="ECO:0000256" key="1">
    <source>
        <dbReference type="ARBA" id="ARBA00023012"/>
    </source>
</evidence>
<dbReference type="Proteomes" id="UP000238589">
    <property type="component" value="Unassembled WGS sequence"/>
</dbReference>
<evidence type="ECO:0000313" key="4">
    <source>
        <dbReference type="Proteomes" id="UP000238589"/>
    </source>
</evidence>
<dbReference type="EMBL" id="PVLQ01000008">
    <property type="protein sequence ID" value="PRD66916.1"/>
    <property type="molecule type" value="Genomic_DNA"/>
</dbReference>
<keyword evidence="4" id="KW-1185">Reference proteome</keyword>
<organism evidence="3 4">
    <name type="scientific">Malikia granosa</name>
    <dbReference type="NCBI Taxonomy" id="263067"/>
    <lineage>
        <taxon>Bacteria</taxon>
        <taxon>Pseudomonadati</taxon>
        <taxon>Pseudomonadota</taxon>
        <taxon>Betaproteobacteria</taxon>
        <taxon>Burkholderiales</taxon>
        <taxon>Comamonadaceae</taxon>
        <taxon>Malikia</taxon>
    </lineage>
</organism>
<dbReference type="GO" id="GO:0004672">
    <property type="term" value="F:protein kinase activity"/>
    <property type="evidence" value="ECO:0007669"/>
    <property type="project" value="UniProtKB-ARBA"/>
</dbReference>
<evidence type="ECO:0000259" key="2">
    <source>
        <dbReference type="Pfam" id="PF01627"/>
    </source>
</evidence>
<dbReference type="SUPFAM" id="SSF47226">
    <property type="entry name" value="Histidine-containing phosphotransfer domain, HPT domain"/>
    <property type="match status" value="1"/>
</dbReference>
<comment type="caution">
    <text evidence="3">The sequence shown here is derived from an EMBL/GenBank/DDBJ whole genome shotgun (WGS) entry which is preliminary data.</text>
</comment>
<sequence length="147" mass="15738">MEGRAMLQQYLASPGPHSLDAAPSASRQPAGLDGLVMNIVHGVAVCGDENAYRRILHQFLERYRAGVAEWRSAPADRGLVLDLAHQLKSVASYLGLERLAATAHEVDDPDASLEQIELAWQRLQATMTEALAAIAAFLSPPPGDSPG</sequence>
<name>A0A2S9K8X8_9BURK</name>
<proteinExistence type="predicted"/>
<dbReference type="InterPro" id="IPR036641">
    <property type="entry name" value="HPT_dom_sf"/>
</dbReference>
<dbReference type="AlphaFoldDB" id="A0A2S9K8X8"/>
<keyword evidence="1" id="KW-0902">Two-component regulatory system</keyword>
<dbReference type="InterPro" id="IPR008207">
    <property type="entry name" value="Sig_transdc_His_kin_Hpt_dom"/>
</dbReference>
<dbReference type="GO" id="GO:0000160">
    <property type="term" value="P:phosphorelay signal transduction system"/>
    <property type="evidence" value="ECO:0007669"/>
    <property type="project" value="UniProtKB-KW"/>
</dbReference>
<evidence type="ECO:0000313" key="3">
    <source>
        <dbReference type="EMBL" id="PRD66916.1"/>
    </source>
</evidence>
<accession>A0A2S9K8X8</accession>
<dbReference type="Pfam" id="PF01627">
    <property type="entry name" value="Hpt"/>
    <property type="match status" value="1"/>
</dbReference>
<protein>
    <recommendedName>
        <fullName evidence="2">HPt domain-containing protein</fullName>
    </recommendedName>
</protein>
<dbReference type="Gene3D" id="1.20.120.160">
    <property type="entry name" value="HPT domain"/>
    <property type="match status" value="1"/>
</dbReference>
<reference evidence="3 4" key="1">
    <citation type="submission" date="2018-03" db="EMBL/GenBank/DDBJ databases">
        <title>Comparative genomics illustrates the genes involved in a hyperalkaliphilic mechanisms of Serpentinomonas isolated from highly-alkaline calcium-rich serpentinized springs.</title>
        <authorList>
            <person name="Suzuki S."/>
            <person name="Ishii S."/>
            <person name="Walworth N."/>
            <person name="Bird L."/>
            <person name="Kuenen J.G."/>
            <person name="Nealson K.H."/>
        </authorList>
    </citation>
    <scope>NUCLEOTIDE SEQUENCE [LARGE SCALE GENOMIC DNA]</scope>
    <source>
        <strain evidence="3 4">P1</strain>
    </source>
</reference>
<gene>
    <name evidence="3" type="ORF">C6P64_01940</name>
</gene>
<feature type="domain" description="HPt" evidence="2">
    <location>
        <begin position="63"/>
        <end position="130"/>
    </location>
</feature>